<keyword evidence="3" id="KW-1185">Reference proteome</keyword>
<sequence>MPGHRSHNHQTPHRGSEPKHRSPPKLPLSSPPQAEVRCLTIRYASLDHRSYHKDYNLPYVRRFRHSNRGMVTDLPTSGVVGRNNLQSLVQDKLTTLMNKEFANWKFIGAERSLPGPPSNNTPWGYSERRVNVYIERRQ</sequence>
<reference evidence="2 3" key="1">
    <citation type="journal article" date="2011" name="PLoS Genet.">
        <title>Genomic analysis of the necrotrophic fungal pathogens Sclerotinia sclerotiorum and Botrytis cinerea.</title>
        <authorList>
            <person name="Amselem J."/>
            <person name="Cuomo C.A."/>
            <person name="van Kan J.A."/>
            <person name="Viaud M."/>
            <person name="Benito E.P."/>
            <person name="Couloux A."/>
            <person name="Coutinho P.M."/>
            <person name="de Vries R.P."/>
            <person name="Dyer P.S."/>
            <person name="Fillinger S."/>
            <person name="Fournier E."/>
            <person name="Gout L."/>
            <person name="Hahn M."/>
            <person name="Kohn L."/>
            <person name="Lapalu N."/>
            <person name="Plummer K.M."/>
            <person name="Pradier J.M."/>
            <person name="Quevillon E."/>
            <person name="Sharon A."/>
            <person name="Simon A."/>
            <person name="ten Have A."/>
            <person name="Tudzynski B."/>
            <person name="Tudzynski P."/>
            <person name="Wincker P."/>
            <person name="Andrew M."/>
            <person name="Anthouard V."/>
            <person name="Beever R.E."/>
            <person name="Beffa R."/>
            <person name="Benoit I."/>
            <person name="Bouzid O."/>
            <person name="Brault B."/>
            <person name="Chen Z."/>
            <person name="Choquer M."/>
            <person name="Collemare J."/>
            <person name="Cotton P."/>
            <person name="Danchin E.G."/>
            <person name="Da Silva C."/>
            <person name="Gautier A."/>
            <person name="Giraud C."/>
            <person name="Giraud T."/>
            <person name="Gonzalez C."/>
            <person name="Grossetete S."/>
            <person name="Guldener U."/>
            <person name="Henrissat B."/>
            <person name="Howlett B.J."/>
            <person name="Kodira C."/>
            <person name="Kretschmer M."/>
            <person name="Lappartient A."/>
            <person name="Leroch M."/>
            <person name="Levis C."/>
            <person name="Mauceli E."/>
            <person name="Neuveglise C."/>
            <person name="Oeser B."/>
            <person name="Pearson M."/>
            <person name="Poulain J."/>
            <person name="Poussereau N."/>
            <person name="Quesneville H."/>
            <person name="Rascle C."/>
            <person name="Schumacher J."/>
            <person name="Segurens B."/>
            <person name="Sexton A."/>
            <person name="Silva E."/>
            <person name="Sirven C."/>
            <person name="Soanes D.M."/>
            <person name="Talbot N.J."/>
            <person name="Templeton M."/>
            <person name="Yandava C."/>
            <person name="Yarden O."/>
            <person name="Zeng Q."/>
            <person name="Rollins J.A."/>
            <person name="Lebrun M.H."/>
            <person name="Dickman M."/>
        </authorList>
    </citation>
    <scope>NUCLEOTIDE SEQUENCE [LARGE SCALE GENOMIC DNA]</scope>
    <source>
        <strain evidence="2 3">B05.10</strain>
    </source>
</reference>
<dbReference type="VEuPathDB" id="FungiDB:Bcin15g01040"/>
<feature type="compositionally biased region" description="Basic residues" evidence="1">
    <location>
        <begin position="1"/>
        <end position="12"/>
    </location>
</feature>
<evidence type="ECO:0000313" key="2">
    <source>
        <dbReference type="EMBL" id="ATZ57533.1"/>
    </source>
</evidence>
<organism evidence="2 3">
    <name type="scientific">Botryotinia fuckeliana (strain B05.10)</name>
    <name type="common">Noble rot fungus</name>
    <name type="synonym">Botrytis cinerea</name>
    <dbReference type="NCBI Taxonomy" id="332648"/>
    <lineage>
        <taxon>Eukaryota</taxon>
        <taxon>Fungi</taxon>
        <taxon>Dikarya</taxon>
        <taxon>Ascomycota</taxon>
        <taxon>Pezizomycotina</taxon>
        <taxon>Leotiomycetes</taxon>
        <taxon>Helotiales</taxon>
        <taxon>Sclerotiniaceae</taxon>
        <taxon>Botrytis</taxon>
    </lineage>
</organism>
<evidence type="ECO:0000313" key="3">
    <source>
        <dbReference type="Proteomes" id="UP000001798"/>
    </source>
</evidence>
<dbReference type="Proteomes" id="UP000001798">
    <property type="component" value="Chromosome 15"/>
</dbReference>
<reference evidence="2 3" key="3">
    <citation type="journal article" date="2017" name="Mol. Plant Pathol.">
        <title>A gapless genome sequence of the fungus Botrytis cinerea.</title>
        <authorList>
            <person name="Van Kan J.A."/>
            <person name="Stassen J.H."/>
            <person name="Mosbach A."/>
            <person name="Van Der Lee T.A."/>
            <person name="Faino L."/>
            <person name="Farmer A.D."/>
            <person name="Papasotiriou D.G."/>
            <person name="Zhou S."/>
            <person name="Seidl M.F."/>
            <person name="Cottam E."/>
            <person name="Edel D."/>
            <person name="Hahn M."/>
            <person name="Schwartz D.C."/>
            <person name="Dietrich R.A."/>
            <person name="Widdison S."/>
            <person name="Scalliet G."/>
        </authorList>
    </citation>
    <scope>NUCLEOTIDE SEQUENCE [LARGE SCALE GENOMIC DNA]</scope>
    <source>
        <strain evidence="2 3">B05.10</strain>
    </source>
</reference>
<reference evidence="2 3" key="2">
    <citation type="journal article" date="2012" name="Eukaryot. Cell">
        <title>Genome update of Botrytis cinerea strains B05.10 and T4.</title>
        <authorList>
            <person name="Staats M."/>
            <person name="van Kan J.A."/>
        </authorList>
    </citation>
    <scope>NUCLEOTIDE SEQUENCE [LARGE SCALE GENOMIC DNA]</scope>
    <source>
        <strain evidence="2 3">B05.10</strain>
    </source>
</reference>
<dbReference type="EMBL" id="CP009819">
    <property type="protein sequence ID" value="ATZ57533.1"/>
    <property type="molecule type" value="Genomic_DNA"/>
</dbReference>
<proteinExistence type="predicted"/>
<dbReference type="AlphaFoldDB" id="A0A384K3Y3"/>
<evidence type="ECO:0000256" key="1">
    <source>
        <dbReference type="SAM" id="MobiDB-lite"/>
    </source>
</evidence>
<dbReference type="RefSeq" id="XP_001553682.2">
    <property type="nucleotide sequence ID" value="XM_001553632.2"/>
</dbReference>
<dbReference type="GeneID" id="5434189"/>
<name>A0A384K3Y3_BOTFB</name>
<dbReference type="OrthoDB" id="3461355at2759"/>
<dbReference type="KEGG" id="bfu:BCIN_15g01040"/>
<feature type="region of interest" description="Disordered" evidence="1">
    <location>
        <begin position="1"/>
        <end position="33"/>
    </location>
</feature>
<protein>
    <submittedName>
        <fullName evidence="2">Uncharacterized protein</fullName>
    </submittedName>
</protein>
<gene>
    <name evidence="2" type="ORF">BCIN_15g01040</name>
</gene>
<accession>A0A384K3Y3</accession>